<sequence>MHRFRQSKKIRLVCGSTLATFG</sequence>
<gene>
    <name evidence="1" type="ORF">ACE1CC_03315</name>
</gene>
<organism evidence="1 2">
    <name type="scientific">Floridaenema aerugineum BLCC-F46</name>
    <dbReference type="NCBI Taxonomy" id="3153654"/>
    <lineage>
        <taxon>Bacteria</taxon>
        <taxon>Bacillati</taxon>
        <taxon>Cyanobacteriota</taxon>
        <taxon>Cyanophyceae</taxon>
        <taxon>Oscillatoriophycideae</taxon>
        <taxon>Aerosakkonematales</taxon>
        <taxon>Aerosakkonemataceae</taxon>
        <taxon>Floridanema</taxon>
        <taxon>Floridanema aerugineum</taxon>
    </lineage>
</organism>
<dbReference type="InterPro" id="IPR021197">
    <property type="entry name" value="Cross-wall-target_lipo_motif"/>
</dbReference>
<protein>
    <submittedName>
        <fullName evidence="1">Cross-wall-targeting lipoprotein signal domain-containing protein</fullName>
    </submittedName>
</protein>
<dbReference type="NCBIfam" id="TIGR03726">
    <property type="entry name" value="strep_RK_lipo"/>
    <property type="match status" value="1"/>
</dbReference>
<dbReference type="Proteomes" id="UP001576774">
    <property type="component" value="Unassembled WGS sequence"/>
</dbReference>
<proteinExistence type="predicted"/>
<evidence type="ECO:0000313" key="1">
    <source>
        <dbReference type="EMBL" id="MFB2875903.1"/>
    </source>
</evidence>
<dbReference type="EMBL" id="JBHFNQ010000028">
    <property type="protein sequence ID" value="MFB2875903.1"/>
    <property type="molecule type" value="Genomic_DNA"/>
</dbReference>
<reference evidence="1 2" key="1">
    <citation type="submission" date="2024-09" db="EMBL/GenBank/DDBJ databases">
        <title>Floridaenema gen nov. (Aerosakkonemataceae, Aerosakkonematales ord. nov., Cyanobacteria) from benthic tropical and subtropical fresh waters, with the description of four new species.</title>
        <authorList>
            <person name="Moretto J.A."/>
            <person name="Berthold D.E."/>
            <person name="Lefler F.W."/>
            <person name="Huang I.-S."/>
            <person name="Laughinghouse H. IV."/>
        </authorList>
    </citation>
    <scope>NUCLEOTIDE SEQUENCE [LARGE SCALE GENOMIC DNA]</scope>
    <source>
        <strain evidence="1 2">BLCC-F46</strain>
    </source>
</reference>
<keyword evidence="1" id="KW-0449">Lipoprotein</keyword>
<comment type="caution">
    <text evidence="1">The sequence shown here is derived from an EMBL/GenBank/DDBJ whole genome shotgun (WGS) entry which is preliminary data.</text>
</comment>
<keyword evidence="2" id="KW-1185">Reference proteome</keyword>
<dbReference type="RefSeq" id="WP_413269087.1">
    <property type="nucleotide sequence ID" value="NZ_JBHFNQ010000028.1"/>
</dbReference>
<evidence type="ECO:0000313" key="2">
    <source>
        <dbReference type="Proteomes" id="UP001576774"/>
    </source>
</evidence>
<name>A0ABV4WZG2_9CYAN</name>
<accession>A0ABV4WZG2</accession>